<comment type="subunit">
    <text evidence="11">The system is composed of three essential subunits: KdpA, KdpB and KdpC.</text>
</comment>
<evidence type="ECO:0000256" key="1">
    <source>
        <dbReference type="ARBA" id="ARBA00022448"/>
    </source>
</evidence>
<keyword evidence="9 11" id="KW-0406">Ion transport</keyword>
<keyword evidence="3 11" id="KW-0633">Potassium transport</keyword>
<dbReference type="PANTHER" id="PTHR30042:SF2">
    <property type="entry name" value="POTASSIUM-TRANSPORTING ATPASE KDPC SUBUNIT"/>
    <property type="match status" value="1"/>
</dbReference>
<keyword evidence="2 11" id="KW-1003">Cell membrane</keyword>
<dbReference type="GO" id="GO:0005524">
    <property type="term" value="F:ATP binding"/>
    <property type="evidence" value="ECO:0007669"/>
    <property type="project" value="UniProtKB-UniRule"/>
</dbReference>
<dbReference type="InterPro" id="IPR003820">
    <property type="entry name" value="KdpC"/>
</dbReference>
<evidence type="ECO:0000256" key="9">
    <source>
        <dbReference type="ARBA" id="ARBA00023065"/>
    </source>
</evidence>
<evidence type="ECO:0000256" key="3">
    <source>
        <dbReference type="ARBA" id="ARBA00022538"/>
    </source>
</evidence>
<keyword evidence="1 11" id="KW-0813">Transport</keyword>
<protein>
    <recommendedName>
        <fullName evidence="11">Potassium-transporting ATPase KdpC subunit</fullName>
    </recommendedName>
    <alternativeName>
        <fullName evidence="11">ATP phosphohydrolase [potassium-transporting] C chain</fullName>
    </alternativeName>
    <alternativeName>
        <fullName evidence="11">Potassium-binding and translocating subunit C</fullName>
    </alternativeName>
    <alternativeName>
        <fullName evidence="11">Potassium-translocating ATPase C chain</fullName>
    </alternativeName>
</protein>
<keyword evidence="8 11" id="KW-1133">Transmembrane helix</keyword>
<accession>A0A6J4N804</accession>
<dbReference type="NCBIfam" id="TIGR00681">
    <property type="entry name" value="kdpC"/>
    <property type="match status" value="1"/>
</dbReference>
<evidence type="ECO:0000313" key="13">
    <source>
        <dbReference type="EMBL" id="CAA9380306.1"/>
    </source>
</evidence>
<name>A0A6J4N804_9BACT</name>
<evidence type="ECO:0000256" key="2">
    <source>
        <dbReference type="ARBA" id="ARBA00022475"/>
    </source>
</evidence>
<keyword evidence="7 11" id="KW-0630">Potassium</keyword>
<dbReference type="PIRSF" id="PIRSF001296">
    <property type="entry name" value="K_ATPase_KdpC"/>
    <property type="match status" value="1"/>
</dbReference>
<comment type="function">
    <text evidence="11">Part of the high-affinity ATP-driven potassium transport (or Kdp) system, which catalyzes the hydrolysis of ATP coupled with the electrogenic transport of potassium into the cytoplasm. This subunit acts as a catalytic chaperone that increases the ATP-binding affinity of the ATP-hydrolyzing subunit KdpB by the formation of a transient KdpB/KdpC/ATP ternary complex.</text>
</comment>
<keyword evidence="5 11" id="KW-0547">Nucleotide-binding</keyword>
<keyword evidence="10 11" id="KW-0472">Membrane</keyword>
<comment type="similarity">
    <text evidence="11">Belongs to the KdpC family.</text>
</comment>
<evidence type="ECO:0000256" key="4">
    <source>
        <dbReference type="ARBA" id="ARBA00022692"/>
    </source>
</evidence>
<dbReference type="GO" id="GO:0005886">
    <property type="term" value="C:plasma membrane"/>
    <property type="evidence" value="ECO:0007669"/>
    <property type="project" value="UniProtKB-SubCell"/>
</dbReference>
<keyword evidence="4 11" id="KW-0812">Transmembrane</keyword>
<evidence type="ECO:0000256" key="11">
    <source>
        <dbReference type="HAMAP-Rule" id="MF_00276"/>
    </source>
</evidence>
<evidence type="ECO:0000256" key="12">
    <source>
        <dbReference type="SAM" id="MobiDB-lite"/>
    </source>
</evidence>
<dbReference type="HAMAP" id="MF_00276">
    <property type="entry name" value="KdpC"/>
    <property type="match status" value="1"/>
</dbReference>
<evidence type="ECO:0000256" key="5">
    <source>
        <dbReference type="ARBA" id="ARBA00022741"/>
    </source>
</evidence>
<keyword evidence="13" id="KW-0378">Hydrolase</keyword>
<evidence type="ECO:0000256" key="7">
    <source>
        <dbReference type="ARBA" id="ARBA00022958"/>
    </source>
</evidence>
<dbReference type="PANTHER" id="PTHR30042">
    <property type="entry name" value="POTASSIUM-TRANSPORTING ATPASE C CHAIN"/>
    <property type="match status" value="1"/>
</dbReference>
<evidence type="ECO:0000256" key="10">
    <source>
        <dbReference type="ARBA" id="ARBA00023136"/>
    </source>
</evidence>
<dbReference type="AlphaFoldDB" id="A0A6J4N804"/>
<gene>
    <name evidence="11" type="primary">kdpC</name>
    <name evidence="13" type="ORF">AVDCRST_MAG64-599</name>
</gene>
<comment type="subcellular location">
    <subcellularLocation>
        <location evidence="11">Cell membrane</location>
        <topology evidence="11">Single-pass membrane protein</topology>
    </subcellularLocation>
</comment>
<dbReference type="GO" id="GO:0016787">
    <property type="term" value="F:hydrolase activity"/>
    <property type="evidence" value="ECO:0007669"/>
    <property type="project" value="UniProtKB-KW"/>
</dbReference>
<sequence>MRSFLRPAVVSLVLLTVITGVVYPLLVTAVARLAFADESTGSVIVRGGESVGSALIAQPFTDPGYFWPRPSAANYDAAAGSGSNLAPTSPALREAVRERIAALRAADPDDARAVPVDLVTASGSGLDPHISVAAAEFQTGRVAAARGLPEVDVRLLVSRATEARTLGVLGEPRVNVLALNLLLDQSAPHTAENPTSRGQGVVGSTAPDSPPGGR</sequence>
<keyword evidence="6 11" id="KW-0067">ATP-binding</keyword>
<evidence type="ECO:0000256" key="8">
    <source>
        <dbReference type="ARBA" id="ARBA00022989"/>
    </source>
</evidence>
<feature type="region of interest" description="Disordered" evidence="12">
    <location>
        <begin position="188"/>
        <end position="214"/>
    </location>
</feature>
<dbReference type="GO" id="GO:0008556">
    <property type="term" value="F:P-type potassium transmembrane transporter activity"/>
    <property type="evidence" value="ECO:0007669"/>
    <property type="project" value="InterPro"/>
</dbReference>
<dbReference type="NCBIfam" id="NF001454">
    <property type="entry name" value="PRK00315.1"/>
    <property type="match status" value="1"/>
</dbReference>
<organism evidence="13">
    <name type="scientific">uncultured Phycisphaerae bacterium</name>
    <dbReference type="NCBI Taxonomy" id="904963"/>
    <lineage>
        <taxon>Bacteria</taxon>
        <taxon>Pseudomonadati</taxon>
        <taxon>Planctomycetota</taxon>
        <taxon>Phycisphaerae</taxon>
        <taxon>environmental samples</taxon>
    </lineage>
</organism>
<proteinExistence type="inferred from homology"/>
<dbReference type="EMBL" id="CADCUQ010000154">
    <property type="protein sequence ID" value="CAA9380306.1"/>
    <property type="molecule type" value="Genomic_DNA"/>
</dbReference>
<reference evidence="13" key="1">
    <citation type="submission" date="2020-02" db="EMBL/GenBank/DDBJ databases">
        <authorList>
            <person name="Meier V. D."/>
        </authorList>
    </citation>
    <scope>NUCLEOTIDE SEQUENCE</scope>
    <source>
        <strain evidence="13">AVDCRST_MAG64</strain>
    </source>
</reference>
<evidence type="ECO:0000256" key="6">
    <source>
        <dbReference type="ARBA" id="ARBA00022840"/>
    </source>
</evidence>
<dbReference type="Pfam" id="PF02669">
    <property type="entry name" value="KdpC"/>
    <property type="match status" value="1"/>
</dbReference>